<evidence type="ECO:0000256" key="1">
    <source>
        <dbReference type="SAM" id="Phobius"/>
    </source>
</evidence>
<dbReference type="EMBL" id="CP000876">
    <property type="protein sequence ID" value="ABX07835.1"/>
    <property type="molecule type" value="Genomic_DNA"/>
</dbReference>
<evidence type="ECO:0000313" key="3">
    <source>
        <dbReference type="Proteomes" id="UP000000787"/>
    </source>
</evidence>
<dbReference type="InParanoid" id="A9B921"/>
<dbReference type="HOGENOM" id="CLU_989620_0_0_0"/>
<geneLocation type="plasmid" evidence="2 3">
    <name>pHAU01</name>
</geneLocation>
<keyword evidence="1" id="KW-0472">Membrane</keyword>
<dbReference type="AlphaFoldDB" id="A9B921"/>
<evidence type="ECO:0000313" key="2">
    <source>
        <dbReference type="EMBL" id="ABX07835.1"/>
    </source>
</evidence>
<sequence>MEEAANMNNKLNQKELSKGFMKEWHKLSIIGSLAMTIFLTLLYLYVNDKSGQLTTDHRMELFSNVIVNIIPVFLLYAMSSLFLKNMLDLKSKNDQQEMLEQIDQLYQYNFLKDKNFNDIGVNNIYDNMNAWNYREKVLVAKYEVRILVTLMEDTFFLVDKIERNKPTCKYKILMLDPESTIARKRSLELHYNEDYIRIKIESRLSELKKIKEKYGLDMEIRFYGAMRSMYLCICDKTALVGFFWHRERAAVRPMMEISLDSPFGYLIDEEFNTIWNDSRRI</sequence>
<feature type="transmembrane region" description="Helical" evidence="1">
    <location>
        <begin position="65"/>
        <end position="83"/>
    </location>
</feature>
<keyword evidence="3" id="KW-1185">Reference proteome</keyword>
<feature type="transmembrane region" description="Helical" evidence="1">
    <location>
        <begin position="27"/>
        <end position="45"/>
    </location>
</feature>
<proteinExistence type="predicted"/>
<dbReference type="BioCyc" id="HAUR316274:GHYA-5270-MONOMER"/>
<keyword evidence="1" id="KW-1133">Transmembrane helix</keyword>
<accession>A9B921</accession>
<keyword evidence="1" id="KW-0812">Transmembrane</keyword>
<dbReference type="Proteomes" id="UP000000787">
    <property type="component" value="Plasmid pHAU01"/>
</dbReference>
<reference evidence="2 3" key="1">
    <citation type="journal article" date="2011" name="Stand. Genomic Sci.">
        <title>Complete genome sequence of the filamentous gliding predatory bacterium Herpetosiphon aurantiacus type strain (114-95(T)).</title>
        <authorList>
            <person name="Kiss H."/>
            <person name="Nett M."/>
            <person name="Domin N."/>
            <person name="Martin K."/>
            <person name="Maresca J.A."/>
            <person name="Copeland A."/>
            <person name="Lapidus A."/>
            <person name="Lucas S."/>
            <person name="Berry K.W."/>
            <person name="Glavina Del Rio T."/>
            <person name="Dalin E."/>
            <person name="Tice H."/>
            <person name="Pitluck S."/>
            <person name="Richardson P."/>
            <person name="Bruce D."/>
            <person name="Goodwin L."/>
            <person name="Han C."/>
            <person name="Detter J.C."/>
            <person name="Schmutz J."/>
            <person name="Brettin T."/>
            <person name="Land M."/>
            <person name="Hauser L."/>
            <person name="Kyrpides N.C."/>
            <person name="Ivanova N."/>
            <person name="Goker M."/>
            <person name="Woyke T."/>
            <person name="Klenk H.P."/>
            <person name="Bryant D.A."/>
        </authorList>
    </citation>
    <scope>NUCLEOTIDE SEQUENCE [LARGE SCALE GENOMIC DNA]</scope>
    <source>
        <strain evidence="3">ATCC 23779 / DSM 785 / 114-95</strain>
        <plasmid evidence="2">pHAU01</plasmid>
    </source>
</reference>
<keyword evidence="2" id="KW-0614">Plasmid</keyword>
<protein>
    <submittedName>
        <fullName evidence="2">Uncharacterized protein</fullName>
    </submittedName>
</protein>
<organism evidence="2 3">
    <name type="scientific">Herpetosiphon aurantiacus (strain ATCC 23779 / DSM 785 / 114-95)</name>
    <dbReference type="NCBI Taxonomy" id="316274"/>
    <lineage>
        <taxon>Bacteria</taxon>
        <taxon>Bacillati</taxon>
        <taxon>Chloroflexota</taxon>
        <taxon>Chloroflexia</taxon>
        <taxon>Herpetosiphonales</taxon>
        <taxon>Herpetosiphonaceae</taxon>
        <taxon>Herpetosiphon</taxon>
    </lineage>
</organism>
<gene>
    <name evidence="2" type="ordered locus">Haur_5208</name>
</gene>
<name>A9B921_HERA2</name>
<dbReference type="KEGG" id="hau:Haur_5208"/>